<dbReference type="GO" id="GO:0016652">
    <property type="term" value="F:oxidoreductase activity, acting on NAD(P)H as acceptor"/>
    <property type="evidence" value="ECO:0007669"/>
    <property type="project" value="UniProtKB-UniRule"/>
</dbReference>
<dbReference type="PANTHER" id="PTHR43741">
    <property type="entry name" value="FMN-DEPENDENT NADH-AZOREDUCTASE 1"/>
    <property type="match status" value="1"/>
</dbReference>
<dbReference type="KEGG" id="lhi:JP39_00175"/>
<dbReference type="InterPro" id="IPR003680">
    <property type="entry name" value="Flavodoxin_fold"/>
</dbReference>
<feature type="domain" description="Flavodoxin-like fold" evidence="7">
    <location>
        <begin position="3"/>
        <end position="206"/>
    </location>
</feature>
<keyword evidence="2 6" id="KW-0288">FMN</keyword>
<keyword evidence="1 6" id="KW-0285">Flavoprotein</keyword>
<evidence type="ECO:0000256" key="6">
    <source>
        <dbReference type="HAMAP-Rule" id="MF_01216"/>
    </source>
</evidence>
<dbReference type="HAMAP" id="MF_01216">
    <property type="entry name" value="Azoreductase_type1"/>
    <property type="match status" value="1"/>
</dbReference>
<accession>A0A0K2L9F3</accession>
<keyword evidence="4 6" id="KW-0520">NAD</keyword>
<dbReference type="EC" id="1.7.1.17" evidence="6"/>
<gene>
    <name evidence="6" type="primary">azoR</name>
    <name evidence="8" type="ORF">JP39_00175</name>
</gene>
<dbReference type="InterPro" id="IPR029039">
    <property type="entry name" value="Flavoprotein-like_sf"/>
</dbReference>
<keyword evidence="9" id="KW-1185">Reference proteome</keyword>
<feature type="binding site" evidence="6">
    <location>
        <begin position="99"/>
        <end position="102"/>
    </location>
    <ligand>
        <name>FMN</name>
        <dbReference type="ChEBI" id="CHEBI:58210"/>
    </ligand>
</feature>
<dbReference type="PANTHER" id="PTHR43741:SF7">
    <property type="entry name" value="FMN-DEPENDENT NADH:QUINONE OXIDOREDUCTASE"/>
    <property type="match status" value="1"/>
</dbReference>
<sequence>MPKVLVIYAHPETAKGSSTHELYKHFINSYTAKNPDDEIIVHNISEYMPFKLDKIAISIYNKNLAKSKLDPDEERFNYSRQKWVSEFVNADKYIFVNPMYNLFIPAEMKRYIDMVMQIGHTFHYNSDGLSVGDLHGKKAIHLQSCGGNYHNNLIQNDSMIYDLGDQYLQTMLHMMGVDDYSGVFAEGMDKDPMHAIEILDHAYAKAELAGKEF</sequence>
<evidence type="ECO:0000313" key="9">
    <source>
        <dbReference type="Proteomes" id="UP000061546"/>
    </source>
</evidence>
<evidence type="ECO:0000259" key="7">
    <source>
        <dbReference type="Pfam" id="PF02525"/>
    </source>
</evidence>
<dbReference type="InterPro" id="IPR023048">
    <property type="entry name" value="NADH:quinone_OxRdtase_FMN_depd"/>
</dbReference>
<dbReference type="AlphaFoldDB" id="A0A0K2L9F3"/>
<dbReference type="EC" id="1.6.5.-" evidence="6"/>
<comment type="subunit">
    <text evidence="6">Homodimer.</text>
</comment>
<evidence type="ECO:0000256" key="5">
    <source>
        <dbReference type="ARBA" id="ARBA00048542"/>
    </source>
</evidence>
<dbReference type="InterPro" id="IPR050104">
    <property type="entry name" value="FMN-dep_NADH:Q_OxRdtase_AzoR1"/>
</dbReference>
<dbReference type="GO" id="GO:0016655">
    <property type="term" value="F:oxidoreductase activity, acting on NAD(P)H, quinone or similar compound as acceptor"/>
    <property type="evidence" value="ECO:0007669"/>
    <property type="project" value="InterPro"/>
</dbReference>
<protein>
    <recommendedName>
        <fullName evidence="6">FMN dependent NADH:quinone oxidoreductase</fullName>
        <ecNumber evidence="6">1.6.5.-</ecNumber>
    </recommendedName>
    <alternativeName>
        <fullName evidence="6">Azo-dye reductase</fullName>
    </alternativeName>
    <alternativeName>
        <fullName evidence="6">FMN-dependent NADH-azo compound oxidoreductase</fullName>
    </alternativeName>
    <alternativeName>
        <fullName evidence="6">FMN-dependent NADH-azoreductase</fullName>
        <ecNumber evidence="6">1.7.1.17</ecNumber>
    </alternativeName>
</protein>
<comment type="catalytic activity">
    <reaction evidence="6">
        <text>2 a quinone + NADH + H(+) = 2 a 1,4-benzosemiquinone + NAD(+)</text>
        <dbReference type="Rhea" id="RHEA:65952"/>
        <dbReference type="ChEBI" id="CHEBI:15378"/>
        <dbReference type="ChEBI" id="CHEBI:57540"/>
        <dbReference type="ChEBI" id="CHEBI:57945"/>
        <dbReference type="ChEBI" id="CHEBI:132124"/>
        <dbReference type="ChEBI" id="CHEBI:134225"/>
    </reaction>
</comment>
<name>A0A0K2L9F3_9LACO</name>
<evidence type="ECO:0000256" key="1">
    <source>
        <dbReference type="ARBA" id="ARBA00022630"/>
    </source>
</evidence>
<evidence type="ECO:0000256" key="2">
    <source>
        <dbReference type="ARBA" id="ARBA00022643"/>
    </source>
</evidence>
<comment type="function">
    <text evidence="6">Also exhibits azoreductase activity. Catalyzes the reductive cleavage of the azo bond in aromatic azo compounds to the corresponding amines.</text>
</comment>
<keyword evidence="3 6" id="KW-0560">Oxidoreductase</keyword>
<comment type="function">
    <text evidence="6">Quinone reductase that provides resistance to thiol-specific stress caused by electrophilic quinones.</text>
</comment>
<comment type="catalytic activity">
    <reaction evidence="5">
        <text>N,N-dimethyl-1,4-phenylenediamine + anthranilate + 2 NAD(+) = 2-(4-dimethylaminophenyl)diazenylbenzoate + 2 NADH + 2 H(+)</text>
        <dbReference type="Rhea" id="RHEA:55872"/>
        <dbReference type="ChEBI" id="CHEBI:15378"/>
        <dbReference type="ChEBI" id="CHEBI:15783"/>
        <dbReference type="ChEBI" id="CHEBI:16567"/>
        <dbReference type="ChEBI" id="CHEBI:57540"/>
        <dbReference type="ChEBI" id="CHEBI:57945"/>
        <dbReference type="ChEBI" id="CHEBI:71579"/>
        <dbReference type="EC" id="1.7.1.17"/>
    </reaction>
    <physiologicalReaction direction="right-to-left" evidence="5">
        <dbReference type="Rhea" id="RHEA:55874"/>
    </physiologicalReaction>
</comment>
<feature type="binding site" evidence="6">
    <location>
        <begin position="144"/>
        <end position="147"/>
    </location>
    <ligand>
        <name>FMN</name>
        <dbReference type="ChEBI" id="CHEBI:58210"/>
    </ligand>
</feature>
<dbReference type="GO" id="GO:0010181">
    <property type="term" value="F:FMN binding"/>
    <property type="evidence" value="ECO:0007669"/>
    <property type="project" value="UniProtKB-UniRule"/>
</dbReference>
<comment type="similarity">
    <text evidence="6">Belongs to the azoreductase type 1 family.</text>
</comment>
<dbReference type="EMBL" id="CP012559">
    <property type="protein sequence ID" value="ALB27916.1"/>
    <property type="molecule type" value="Genomic_DNA"/>
</dbReference>
<dbReference type="Pfam" id="PF02525">
    <property type="entry name" value="Flavodoxin_2"/>
    <property type="match status" value="1"/>
</dbReference>
<dbReference type="SUPFAM" id="SSF52218">
    <property type="entry name" value="Flavoproteins"/>
    <property type="match status" value="1"/>
</dbReference>
<dbReference type="STRING" id="1074467.JP39_00175"/>
<comment type="caution">
    <text evidence="6">Lacks conserved residue(s) required for the propagation of feature annotation.</text>
</comment>
<evidence type="ECO:0000256" key="4">
    <source>
        <dbReference type="ARBA" id="ARBA00023027"/>
    </source>
</evidence>
<dbReference type="Proteomes" id="UP000061546">
    <property type="component" value="Chromosome"/>
</dbReference>
<proteinExistence type="inferred from homology"/>
<dbReference type="GO" id="GO:0009055">
    <property type="term" value="F:electron transfer activity"/>
    <property type="evidence" value="ECO:0007669"/>
    <property type="project" value="UniProtKB-UniRule"/>
</dbReference>
<evidence type="ECO:0000313" key="8">
    <source>
        <dbReference type="EMBL" id="ALB27916.1"/>
    </source>
</evidence>
<organism evidence="8 9">
    <name type="scientific">Companilactobacillus heilongjiangensis</name>
    <dbReference type="NCBI Taxonomy" id="1074467"/>
    <lineage>
        <taxon>Bacteria</taxon>
        <taxon>Bacillati</taxon>
        <taxon>Bacillota</taxon>
        <taxon>Bacilli</taxon>
        <taxon>Lactobacillales</taxon>
        <taxon>Lactobacillaceae</taxon>
        <taxon>Companilactobacillus</taxon>
    </lineage>
</organism>
<dbReference type="Gene3D" id="3.40.50.360">
    <property type="match status" value="1"/>
</dbReference>
<reference evidence="8 9" key="1">
    <citation type="submission" date="2015-08" db="EMBL/GenBank/DDBJ databases">
        <title>Genomic sequence of Lactobacillus heilongjiangensis DSM 28069, isolated from Chinese traditional pickle.</title>
        <authorList>
            <person name="Jiang X."/>
            <person name="Zheng B."/>
            <person name="Cheng H."/>
        </authorList>
    </citation>
    <scope>NUCLEOTIDE SEQUENCE [LARGE SCALE GENOMIC DNA]</scope>
    <source>
        <strain evidence="8 9">DSM 28069</strain>
    </source>
</reference>
<dbReference type="RefSeq" id="WP_041499105.1">
    <property type="nucleotide sequence ID" value="NZ_BJDV01000004.1"/>
</dbReference>
<comment type="cofactor">
    <cofactor evidence="6">
        <name>FMN</name>
        <dbReference type="ChEBI" id="CHEBI:58210"/>
    </cofactor>
    <text evidence="6">Binds 1 FMN per subunit.</text>
</comment>
<dbReference type="OrthoDB" id="9805013at2"/>
<evidence type="ECO:0000256" key="3">
    <source>
        <dbReference type="ARBA" id="ARBA00023002"/>
    </source>
</evidence>